<name>A0A810NEL1_9ACTN</name>
<sequence>MAAKFDFIGLLVADMGRSLAFYRRLGLDIPAAADTEPHVEVILDGGFRLAWDTEEVARQIDPDFTPPPARAGRISLAFRCDSPADVDRVHADLTAAGHESHREPWDAFWGQRYAVVYDPDGNSVDLYAALVG</sequence>
<evidence type="ECO:0000259" key="1">
    <source>
        <dbReference type="PROSITE" id="PS51819"/>
    </source>
</evidence>
<evidence type="ECO:0000313" key="3">
    <source>
        <dbReference type="Proteomes" id="UP000680866"/>
    </source>
</evidence>
<dbReference type="InterPro" id="IPR004360">
    <property type="entry name" value="Glyas_Fos-R_dOase_dom"/>
</dbReference>
<dbReference type="KEGG" id="pry:Prubr_69340"/>
<dbReference type="AlphaFoldDB" id="A0A810NEL1"/>
<dbReference type="Pfam" id="PF00903">
    <property type="entry name" value="Glyoxalase"/>
    <property type="match status" value="1"/>
</dbReference>
<dbReference type="PROSITE" id="PS51819">
    <property type="entry name" value="VOC"/>
    <property type="match status" value="1"/>
</dbReference>
<dbReference type="Gene3D" id="3.10.180.10">
    <property type="entry name" value="2,3-Dihydroxybiphenyl 1,2-Dioxygenase, domain 1"/>
    <property type="match status" value="1"/>
</dbReference>
<dbReference type="PANTHER" id="PTHR36503:SF3">
    <property type="entry name" value="BLR0126 PROTEIN"/>
    <property type="match status" value="1"/>
</dbReference>
<accession>A0A810NEL1</accession>
<organism evidence="2 3">
    <name type="scientific">Polymorphospora rubra</name>
    <dbReference type="NCBI Taxonomy" id="338584"/>
    <lineage>
        <taxon>Bacteria</taxon>
        <taxon>Bacillati</taxon>
        <taxon>Actinomycetota</taxon>
        <taxon>Actinomycetes</taxon>
        <taxon>Micromonosporales</taxon>
        <taxon>Micromonosporaceae</taxon>
        <taxon>Polymorphospora</taxon>
    </lineage>
</organism>
<keyword evidence="3" id="KW-1185">Reference proteome</keyword>
<dbReference type="Proteomes" id="UP000680866">
    <property type="component" value="Chromosome"/>
</dbReference>
<dbReference type="EMBL" id="AP023359">
    <property type="protein sequence ID" value="BCJ69913.1"/>
    <property type="molecule type" value="Genomic_DNA"/>
</dbReference>
<protein>
    <submittedName>
        <fullName evidence="2">Glyoxalase</fullName>
    </submittedName>
</protein>
<feature type="domain" description="VOC" evidence="1">
    <location>
        <begin position="4"/>
        <end position="129"/>
    </location>
</feature>
<reference evidence="2" key="1">
    <citation type="submission" date="2020-08" db="EMBL/GenBank/DDBJ databases">
        <title>Whole genome shotgun sequence of Polymorphospora rubra NBRC 101157.</title>
        <authorList>
            <person name="Komaki H."/>
            <person name="Tamura T."/>
        </authorList>
    </citation>
    <scope>NUCLEOTIDE SEQUENCE</scope>
    <source>
        <strain evidence="2">NBRC 101157</strain>
    </source>
</reference>
<evidence type="ECO:0000313" key="2">
    <source>
        <dbReference type="EMBL" id="BCJ69913.1"/>
    </source>
</evidence>
<dbReference type="SUPFAM" id="SSF54593">
    <property type="entry name" value="Glyoxalase/Bleomycin resistance protein/Dihydroxybiphenyl dioxygenase"/>
    <property type="match status" value="1"/>
</dbReference>
<dbReference type="InterPro" id="IPR037523">
    <property type="entry name" value="VOC_core"/>
</dbReference>
<dbReference type="RefSeq" id="WP_212819496.1">
    <property type="nucleotide sequence ID" value="NZ_AP023359.1"/>
</dbReference>
<dbReference type="InterPro" id="IPR029068">
    <property type="entry name" value="Glyas_Bleomycin-R_OHBP_Dase"/>
</dbReference>
<dbReference type="PANTHER" id="PTHR36503">
    <property type="entry name" value="BLR2520 PROTEIN"/>
    <property type="match status" value="1"/>
</dbReference>
<proteinExistence type="predicted"/>
<gene>
    <name evidence="2" type="ORF">Prubr_69340</name>
</gene>